<evidence type="ECO:0000313" key="2">
    <source>
        <dbReference type="Proteomes" id="UP000288812"/>
    </source>
</evidence>
<protein>
    <submittedName>
        <fullName evidence="1">Uncharacterized protein</fullName>
    </submittedName>
</protein>
<dbReference type="EMBL" id="RLIH01000002">
    <property type="protein sequence ID" value="RVU55547.1"/>
    <property type="molecule type" value="Genomic_DNA"/>
</dbReference>
<name>A0A437S9Q3_9FIRM</name>
<dbReference type="Proteomes" id="UP000288812">
    <property type="component" value="Unassembled WGS sequence"/>
</dbReference>
<evidence type="ECO:0000313" key="1">
    <source>
        <dbReference type="EMBL" id="RVU55547.1"/>
    </source>
</evidence>
<gene>
    <name evidence="1" type="ORF">EF514_02120</name>
</gene>
<proteinExistence type="predicted"/>
<sequence length="80" mass="9332">MKVWHNTVSLPYKVKAQTAYVYKFYLCPLTLGRWFFNLRGEIMDSGGCIPLYTLLIKKTKYNSYYAAVNSIDFTSLSFQL</sequence>
<keyword evidence="2" id="KW-1185">Reference proteome</keyword>
<organism evidence="1 2">
    <name type="scientific">Anaerosphaera multitolerans</name>
    <dbReference type="NCBI Taxonomy" id="2487351"/>
    <lineage>
        <taxon>Bacteria</taxon>
        <taxon>Bacillati</taxon>
        <taxon>Bacillota</taxon>
        <taxon>Tissierellia</taxon>
        <taxon>Tissierellales</taxon>
        <taxon>Peptoniphilaceae</taxon>
        <taxon>Anaerosphaera</taxon>
    </lineage>
</organism>
<dbReference type="AlphaFoldDB" id="A0A437S9Q3"/>
<accession>A0A437S9Q3</accession>
<reference evidence="1 2" key="1">
    <citation type="submission" date="2018-11" db="EMBL/GenBank/DDBJ databases">
        <title>Genome sequencing and assembly of Anaerosphaera sp. nov., GS7-6-2.</title>
        <authorList>
            <person name="Rettenmaier R."/>
            <person name="Liebl W."/>
            <person name="Zverlov V."/>
        </authorList>
    </citation>
    <scope>NUCLEOTIDE SEQUENCE [LARGE SCALE GENOMIC DNA]</scope>
    <source>
        <strain evidence="1 2">GS7-6-2</strain>
    </source>
</reference>
<comment type="caution">
    <text evidence="1">The sequence shown here is derived from an EMBL/GenBank/DDBJ whole genome shotgun (WGS) entry which is preliminary data.</text>
</comment>